<keyword evidence="9 10" id="KW-0742">SOS response</keyword>
<keyword evidence="6 9" id="KW-0547">Nucleotide-binding</keyword>
<dbReference type="SUPFAM" id="SSF52540">
    <property type="entry name" value="P-loop containing nucleoside triphosphate hydrolases"/>
    <property type="match status" value="1"/>
</dbReference>
<dbReference type="Gene3D" id="3.40.50.300">
    <property type="entry name" value="P-loop containing nucleotide triphosphate hydrolases"/>
    <property type="match status" value="1"/>
</dbReference>
<keyword evidence="8 9" id="KW-0238">DNA-binding</keyword>
<dbReference type="InterPro" id="IPR003395">
    <property type="entry name" value="RecF/RecN/SMC_N"/>
</dbReference>
<dbReference type="InterPro" id="IPR001238">
    <property type="entry name" value="DNA-binding_RecF"/>
</dbReference>
<evidence type="ECO:0000256" key="1">
    <source>
        <dbReference type="ARBA" id="ARBA00004496"/>
    </source>
</evidence>
<reference evidence="12" key="1">
    <citation type="submission" date="2023-05" db="EMBL/GenBank/DDBJ databases">
        <title>Mariniplasma microaerophilum sp. nov., a novel anaerobic mollicute isolated from terrestrial mud volcano, Taman Peninsula, Russia.</title>
        <authorList>
            <person name="Khomyakova M.A."/>
            <person name="Merkel A.Y."/>
            <person name="Slobodkin A.I."/>
        </authorList>
    </citation>
    <scope>NUCLEOTIDE SEQUENCE</scope>
    <source>
        <strain evidence="12">M4Ah</strain>
    </source>
</reference>
<keyword evidence="7 9" id="KW-0067">ATP-binding</keyword>
<dbReference type="GO" id="GO:0003697">
    <property type="term" value="F:single-stranded DNA binding"/>
    <property type="evidence" value="ECO:0007669"/>
    <property type="project" value="UniProtKB-UniRule"/>
</dbReference>
<sequence length="343" mass="40192">MIKKLVLKNFRNHEFIELKFEKPFVYIHGINGSGKTSVLESIYFCATTKSHRTADEKELILRNEPFMQIKLTTDEDRYDIVLSKNGKRASINGVEKRKISDFIGHLRVVMFAPEDLDLIKGSPSNRRQFLDLEWMQLNKNYLKNLNTYKNVLKQRNSLLKKIGVDDDYTFLNILGEQLFEAGSEIIKERILFIEELNRYLEEIYPLFSNHKVKIIYEPDVNEKGFKNYLQKQQKQDILYQTTLSGPHRDDFYIDFNGFDAKSYASQGEQRLIVVALKLALLKLIEKKTSKQVVLLLDDVLSELDLEKQELFLKHLPKEHQILMNSALPVQGDHIQMIHLKKEI</sequence>
<keyword evidence="13" id="KW-1185">Reference proteome</keyword>
<evidence type="ECO:0000256" key="9">
    <source>
        <dbReference type="HAMAP-Rule" id="MF_00365"/>
    </source>
</evidence>
<comment type="caution">
    <text evidence="12">The sequence shown here is derived from an EMBL/GenBank/DDBJ whole genome shotgun (WGS) entry which is preliminary data.</text>
</comment>
<dbReference type="PROSITE" id="PS00618">
    <property type="entry name" value="RECF_2"/>
    <property type="match status" value="1"/>
</dbReference>
<dbReference type="GO" id="GO:0005737">
    <property type="term" value="C:cytoplasm"/>
    <property type="evidence" value="ECO:0007669"/>
    <property type="project" value="UniProtKB-SubCell"/>
</dbReference>
<evidence type="ECO:0000313" key="13">
    <source>
        <dbReference type="Proteomes" id="UP001431532"/>
    </source>
</evidence>
<protein>
    <recommendedName>
        <fullName evidence="3 9">DNA replication and repair protein RecF</fullName>
    </recommendedName>
</protein>
<keyword evidence="9 10" id="KW-0227">DNA damage</keyword>
<evidence type="ECO:0000256" key="8">
    <source>
        <dbReference type="ARBA" id="ARBA00023125"/>
    </source>
</evidence>
<dbReference type="Gene3D" id="1.20.1050.90">
    <property type="entry name" value="RecF/RecN/SMC, N-terminal domain"/>
    <property type="match status" value="1"/>
</dbReference>
<evidence type="ECO:0000259" key="11">
    <source>
        <dbReference type="Pfam" id="PF02463"/>
    </source>
</evidence>
<name>A0AAW6U8C9_9MOLU</name>
<evidence type="ECO:0000256" key="3">
    <source>
        <dbReference type="ARBA" id="ARBA00020170"/>
    </source>
</evidence>
<feature type="binding site" evidence="9">
    <location>
        <begin position="29"/>
        <end position="36"/>
    </location>
    <ligand>
        <name>ATP</name>
        <dbReference type="ChEBI" id="CHEBI:30616"/>
    </ligand>
</feature>
<dbReference type="HAMAP" id="MF_00365">
    <property type="entry name" value="RecF"/>
    <property type="match status" value="1"/>
</dbReference>
<dbReference type="InterPro" id="IPR018078">
    <property type="entry name" value="DNA-binding_RecF_CS"/>
</dbReference>
<dbReference type="GO" id="GO:0000731">
    <property type="term" value="P:DNA synthesis involved in DNA repair"/>
    <property type="evidence" value="ECO:0007669"/>
    <property type="project" value="TreeGrafter"/>
</dbReference>
<keyword evidence="4 9" id="KW-0963">Cytoplasm</keyword>
<dbReference type="NCBIfam" id="TIGR00611">
    <property type="entry name" value="recf"/>
    <property type="match status" value="1"/>
</dbReference>
<dbReference type="PANTHER" id="PTHR32182:SF0">
    <property type="entry name" value="DNA REPLICATION AND REPAIR PROTEIN RECF"/>
    <property type="match status" value="1"/>
</dbReference>
<dbReference type="GO" id="GO:0006260">
    <property type="term" value="P:DNA replication"/>
    <property type="evidence" value="ECO:0007669"/>
    <property type="project" value="UniProtKB-UniRule"/>
</dbReference>
<comment type="subcellular location">
    <subcellularLocation>
        <location evidence="1 9 10">Cytoplasm</location>
    </subcellularLocation>
</comment>
<organism evidence="12 13">
    <name type="scientific">Peloplasma aerotolerans</name>
    <dbReference type="NCBI Taxonomy" id="3044389"/>
    <lineage>
        <taxon>Bacteria</taxon>
        <taxon>Bacillati</taxon>
        <taxon>Mycoplasmatota</taxon>
        <taxon>Mollicutes</taxon>
        <taxon>Acholeplasmatales</taxon>
        <taxon>Acholeplasmataceae</taxon>
        <taxon>Peloplasma</taxon>
    </lineage>
</organism>
<dbReference type="EMBL" id="JASCXW010000002">
    <property type="protein sequence ID" value="MDI6452209.1"/>
    <property type="molecule type" value="Genomic_DNA"/>
</dbReference>
<proteinExistence type="inferred from homology"/>
<keyword evidence="5 9" id="KW-0235">DNA replication</keyword>
<dbReference type="InterPro" id="IPR027417">
    <property type="entry name" value="P-loop_NTPase"/>
</dbReference>
<comment type="similarity">
    <text evidence="2 9 10">Belongs to the RecF family.</text>
</comment>
<evidence type="ECO:0000256" key="10">
    <source>
        <dbReference type="RuleBase" id="RU000578"/>
    </source>
</evidence>
<evidence type="ECO:0000256" key="7">
    <source>
        <dbReference type="ARBA" id="ARBA00022840"/>
    </source>
</evidence>
<dbReference type="PANTHER" id="PTHR32182">
    <property type="entry name" value="DNA REPLICATION AND REPAIR PROTEIN RECF"/>
    <property type="match status" value="1"/>
</dbReference>
<keyword evidence="9 10" id="KW-0234">DNA repair</keyword>
<dbReference type="Pfam" id="PF02463">
    <property type="entry name" value="SMC_N"/>
    <property type="match status" value="1"/>
</dbReference>
<evidence type="ECO:0000256" key="4">
    <source>
        <dbReference type="ARBA" id="ARBA00022490"/>
    </source>
</evidence>
<dbReference type="GO" id="GO:0005524">
    <property type="term" value="F:ATP binding"/>
    <property type="evidence" value="ECO:0007669"/>
    <property type="project" value="UniProtKB-UniRule"/>
</dbReference>
<dbReference type="GO" id="GO:0009432">
    <property type="term" value="P:SOS response"/>
    <property type="evidence" value="ECO:0007669"/>
    <property type="project" value="UniProtKB-UniRule"/>
</dbReference>
<dbReference type="Proteomes" id="UP001431532">
    <property type="component" value="Unassembled WGS sequence"/>
</dbReference>
<evidence type="ECO:0000256" key="2">
    <source>
        <dbReference type="ARBA" id="ARBA00008016"/>
    </source>
</evidence>
<dbReference type="PROSITE" id="PS00617">
    <property type="entry name" value="RECF_1"/>
    <property type="match status" value="1"/>
</dbReference>
<dbReference type="InterPro" id="IPR042174">
    <property type="entry name" value="RecF_2"/>
</dbReference>
<comment type="function">
    <text evidence="9 10">The RecF protein is involved in DNA metabolism; it is required for DNA replication and normal SOS inducibility. RecF binds preferentially to single-stranded, linear DNA. It also seems to bind ATP.</text>
</comment>
<evidence type="ECO:0000256" key="5">
    <source>
        <dbReference type="ARBA" id="ARBA00022705"/>
    </source>
</evidence>
<gene>
    <name evidence="9 12" type="primary">recF</name>
    <name evidence="12" type="ORF">QJ521_01425</name>
</gene>
<dbReference type="GO" id="GO:0006302">
    <property type="term" value="P:double-strand break repair"/>
    <property type="evidence" value="ECO:0007669"/>
    <property type="project" value="TreeGrafter"/>
</dbReference>
<evidence type="ECO:0000256" key="6">
    <source>
        <dbReference type="ARBA" id="ARBA00022741"/>
    </source>
</evidence>
<dbReference type="AlphaFoldDB" id="A0AAW6U8C9"/>
<accession>A0AAW6U8C9</accession>
<feature type="domain" description="RecF/RecN/SMC N-terminal" evidence="11">
    <location>
        <begin position="1"/>
        <end position="321"/>
    </location>
</feature>
<evidence type="ECO:0000313" key="12">
    <source>
        <dbReference type="EMBL" id="MDI6452209.1"/>
    </source>
</evidence>
<dbReference type="RefSeq" id="WP_282838624.1">
    <property type="nucleotide sequence ID" value="NZ_JASCXW010000002.1"/>
</dbReference>